<reference evidence="4" key="1">
    <citation type="journal article" date="2014" name="Int. J. Syst. Evol. Microbiol.">
        <title>Complete genome sequence of Corynebacterium casei LMG S-19264T (=DSM 44701T), isolated from a smear-ripened cheese.</title>
        <authorList>
            <consortium name="US DOE Joint Genome Institute (JGI-PGF)"/>
            <person name="Walter F."/>
            <person name="Albersmeier A."/>
            <person name="Kalinowski J."/>
            <person name="Ruckert C."/>
        </authorList>
    </citation>
    <scope>NUCLEOTIDE SEQUENCE</scope>
    <source>
        <strain evidence="4">JCM 3313</strain>
    </source>
</reference>
<sequence length="142" mass="15676">MADDLTVTRTLVIPAGELRERFSRSSGPGGQGVNTADSRVELSFDLAASPSVPDWLRTRMLGRLHNRLTGGVVTVVASEHRAQLQNRQAARERLARLLRDAAAAPPAVRRATKPTKGSQERRIAAKKQRSRTKQSRRPSSWD</sequence>
<dbReference type="InterPro" id="IPR000352">
    <property type="entry name" value="Pep_chain_release_fac_I"/>
</dbReference>
<organism evidence="4 5">
    <name type="scientific">Saccharothrix coeruleofusca</name>
    <dbReference type="NCBI Taxonomy" id="33919"/>
    <lineage>
        <taxon>Bacteria</taxon>
        <taxon>Bacillati</taxon>
        <taxon>Actinomycetota</taxon>
        <taxon>Actinomycetes</taxon>
        <taxon>Pseudonocardiales</taxon>
        <taxon>Pseudonocardiaceae</taxon>
        <taxon>Saccharothrix</taxon>
    </lineage>
</organism>
<dbReference type="InterPro" id="IPR045853">
    <property type="entry name" value="Pep_chain_release_fac_I_sf"/>
</dbReference>
<evidence type="ECO:0000313" key="5">
    <source>
        <dbReference type="Proteomes" id="UP000639606"/>
    </source>
</evidence>
<dbReference type="PANTHER" id="PTHR47814:SF1">
    <property type="entry name" value="PEPTIDYL-TRNA HYDROLASE ARFB"/>
    <property type="match status" value="1"/>
</dbReference>
<dbReference type="GO" id="GO:0003747">
    <property type="term" value="F:translation release factor activity"/>
    <property type="evidence" value="ECO:0007669"/>
    <property type="project" value="InterPro"/>
</dbReference>
<comment type="similarity">
    <text evidence="1">Belongs to the prokaryotic/mitochondrial release factor family.</text>
</comment>
<dbReference type="GO" id="GO:0072344">
    <property type="term" value="P:rescue of stalled ribosome"/>
    <property type="evidence" value="ECO:0007669"/>
    <property type="project" value="TreeGrafter"/>
</dbReference>
<dbReference type="AlphaFoldDB" id="A0A918EHW3"/>
<dbReference type="GO" id="GO:0043022">
    <property type="term" value="F:ribosome binding"/>
    <property type="evidence" value="ECO:0007669"/>
    <property type="project" value="TreeGrafter"/>
</dbReference>
<dbReference type="RefSeq" id="WP_189227033.1">
    <property type="nucleotide sequence ID" value="NZ_BMRG01000020.1"/>
</dbReference>
<name>A0A918EHW3_9PSEU</name>
<evidence type="ECO:0000313" key="4">
    <source>
        <dbReference type="EMBL" id="GGP80984.1"/>
    </source>
</evidence>
<dbReference type="PANTHER" id="PTHR47814">
    <property type="entry name" value="PEPTIDYL-TRNA HYDROLASE ARFB"/>
    <property type="match status" value="1"/>
</dbReference>
<gene>
    <name evidence="4" type="ORF">GCM10010185_63700</name>
</gene>
<keyword evidence="4" id="KW-0378">Hydrolase</keyword>
<keyword evidence="5" id="KW-1185">Reference proteome</keyword>
<reference evidence="4" key="2">
    <citation type="submission" date="2020-09" db="EMBL/GenBank/DDBJ databases">
        <authorList>
            <person name="Sun Q."/>
            <person name="Ohkuma M."/>
        </authorList>
    </citation>
    <scope>NUCLEOTIDE SEQUENCE</scope>
    <source>
        <strain evidence="4">JCM 3313</strain>
    </source>
</reference>
<protein>
    <submittedName>
        <fullName evidence="4">Aminoacyl-tRNA hydrolase</fullName>
    </submittedName>
</protein>
<dbReference type="Proteomes" id="UP000639606">
    <property type="component" value="Unassembled WGS sequence"/>
</dbReference>
<dbReference type="SUPFAM" id="SSF75620">
    <property type="entry name" value="Release factor"/>
    <property type="match status" value="1"/>
</dbReference>
<feature type="region of interest" description="Disordered" evidence="2">
    <location>
        <begin position="99"/>
        <end position="142"/>
    </location>
</feature>
<feature type="compositionally biased region" description="Basic residues" evidence="2">
    <location>
        <begin position="124"/>
        <end position="136"/>
    </location>
</feature>
<evidence type="ECO:0000259" key="3">
    <source>
        <dbReference type="Pfam" id="PF00472"/>
    </source>
</evidence>
<dbReference type="EMBL" id="BMRG01000020">
    <property type="protein sequence ID" value="GGP80984.1"/>
    <property type="molecule type" value="Genomic_DNA"/>
</dbReference>
<accession>A0A918EHW3</accession>
<feature type="domain" description="Prokaryotic-type class I peptide chain release factors" evidence="3">
    <location>
        <begin position="11"/>
        <end position="136"/>
    </location>
</feature>
<dbReference type="Pfam" id="PF00472">
    <property type="entry name" value="RF-1"/>
    <property type="match status" value="1"/>
</dbReference>
<comment type="caution">
    <text evidence="4">The sequence shown here is derived from an EMBL/GenBank/DDBJ whole genome shotgun (WGS) entry which is preliminary data.</text>
</comment>
<evidence type="ECO:0000256" key="2">
    <source>
        <dbReference type="SAM" id="MobiDB-lite"/>
    </source>
</evidence>
<proteinExistence type="inferred from homology"/>
<dbReference type="Gene3D" id="3.30.160.20">
    <property type="match status" value="1"/>
</dbReference>
<feature type="compositionally biased region" description="Low complexity" evidence="2">
    <location>
        <begin position="100"/>
        <end position="109"/>
    </location>
</feature>
<evidence type="ECO:0000256" key="1">
    <source>
        <dbReference type="ARBA" id="ARBA00010835"/>
    </source>
</evidence>
<dbReference type="NCBIfam" id="NF006718">
    <property type="entry name" value="PRK09256.1"/>
    <property type="match status" value="1"/>
</dbReference>
<dbReference type="GO" id="GO:0004045">
    <property type="term" value="F:peptidyl-tRNA hydrolase activity"/>
    <property type="evidence" value="ECO:0007669"/>
    <property type="project" value="TreeGrafter"/>
</dbReference>